<feature type="region of interest" description="Disordered" evidence="1">
    <location>
        <begin position="253"/>
        <end position="277"/>
    </location>
</feature>
<evidence type="ECO:0000256" key="1">
    <source>
        <dbReference type="SAM" id="MobiDB-lite"/>
    </source>
</evidence>
<dbReference type="AlphaFoldDB" id="A0AAV9ZWG2"/>
<evidence type="ECO:0000313" key="2">
    <source>
        <dbReference type="EMBL" id="KAK6993222.1"/>
    </source>
</evidence>
<keyword evidence="3" id="KW-1185">Reference proteome</keyword>
<reference evidence="2 3" key="1">
    <citation type="journal article" date="2024" name="J Genomics">
        <title>Draft genome sequencing and assembly of Favolaschia claudopus CIRM-BRFM 2984 isolated from oak limbs.</title>
        <authorList>
            <person name="Navarro D."/>
            <person name="Drula E."/>
            <person name="Chaduli D."/>
            <person name="Cazenave R."/>
            <person name="Ahrendt S."/>
            <person name="Wang J."/>
            <person name="Lipzen A."/>
            <person name="Daum C."/>
            <person name="Barry K."/>
            <person name="Grigoriev I.V."/>
            <person name="Favel A."/>
            <person name="Rosso M.N."/>
            <person name="Martin F."/>
        </authorList>
    </citation>
    <scope>NUCLEOTIDE SEQUENCE [LARGE SCALE GENOMIC DNA]</scope>
    <source>
        <strain evidence="2 3">CIRM-BRFM 2984</strain>
    </source>
</reference>
<organism evidence="2 3">
    <name type="scientific">Favolaschia claudopus</name>
    <dbReference type="NCBI Taxonomy" id="2862362"/>
    <lineage>
        <taxon>Eukaryota</taxon>
        <taxon>Fungi</taxon>
        <taxon>Dikarya</taxon>
        <taxon>Basidiomycota</taxon>
        <taxon>Agaricomycotina</taxon>
        <taxon>Agaricomycetes</taxon>
        <taxon>Agaricomycetidae</taxon>
        <taxon>Agaricales</taxon>
        <taxon>Marasmiineae</taxon>
        <taxon>Mycenaceae</taxon>
        <taxon>Favolaschia</taxon>
    </lineage>
</organism>
<comment type="caution">
    <text evidence="2">The sequence shown here is derived from an EMBL/GenBank/DDBJ whole genome shotgun (WGS) entry which is preliminary data.</text>
</comment>
<accession>A0AAV9ZWG2</accession>
<proteinExistence type="predicted"/>
<name>A0AAV9ZWG2_9AGAR</name>
<evidence type="ECO:0000313" key="3">
    <source>
        <dbReference type="Proteomes" id="UP001362999"/>
    </source>
</evidence>
<protein>
    <submittedName>
        <fullName evidence="2">Uncharacterized protein</fullName>
    </submittedName>
</protein>
<dbReference type="Proteomes" id="UP001362999">
    <property type="component" value="Unassembled WGS sequence"/>
</dbReference>
<gene>
    <name evidence="2" type="ORF">R3P38DRAFT_2800955</name>
</gene>
<sequence length="435" mass="47974">MPSLTLASTLTDLMKRMSYQGDDGETQHIEPPPFDISQQAAGWWRYYAASTSPSLKRKQLPASDDEDLSDALDSITPASLQLDKLGAIDKLSTAELRQAELDSLLASEESVQRTKRYFAPTTTTSMVETLFPQNELQSQFNGYMSFVPQCGSVLSLGRVIQAAAVLPDLIINDAKTSILDCSMRWEIARSYLLLYSWYKETAPQLAKTLVGLHREGYWSEAGGYPVVARHHPAFAGLAHHVVSYVAAQAEAKNNARKAKRRQSEGATRNRSFQHPKCPFPIPADQLHYLPYDLHGLRQGENKTKQISLSLPKRHTSLKTIDAVYECSAVLLQAVWSSELVLPPVLKMEQTLPQGGQRKPDPDLVKSRAIARGAVLQFIVDACGGDESILASLCVMPENKTVAKLVGSVLECIKEIPAHIGHADLLETGMRAITHE</sequence>
<dbReference type="EMBL" id="JAWWNJ010000103">
    <property type="protein sequence ID" value="KAK6993222.1"/>
    <property type="molecule type" value="Genomic_DNA"/>
</dbReference>